<dbReference type="GO" id="GO:0016791">
    <property type="term" value="F:phosphatase activity"/>
    <property type="evidence" value="ECO:0007669"/>
    <property type="project" value="UniProtKB-ARBA"/>
</dbReference>
<dbReference type="EMBL" id="JBGMDY010000003">
    <property type="protein sequence ID" value="KAL2341964.1"/>
    <property type="molecule type" value="Genomic_DNA"/>
</dbReference>
<evidence type="ECO:0000256" key="1">
    <source>
        <dbReference type="ARBA" id="ARBA00001946"/>
    </source>
</evidence>
<evidence type="ECO:0000256" key="5">
    <source>
        <dbReference type="ARBA" id="ARBA00022842"/>
    </source>
</evidence>
<proteinExistence type="inferred from homology"/>
<evidence type="ECO:0008006" key="9">
    <source>
        <dbReference type="Google" id="ProtNLM"/>
    </source>
</evidence>
<organism evidence="7 8">
    <name type="scientific">Flemingia macrophylla</name>
    <dbReference type="NCBI Taxonomy" id="520843"/>
    <lineage>
        <taxon>Eukaryota</taxon>
        <taxon>Viridiplantae</taxon>
        <taxon>Streptophyta</taxon>
        <taxon>Embryophyta</taxon>
        <taxon>Tracheophyta</taxon>
        <taxon>Spermatophyta</taxon>
        <taxon>Magnoliopsida</taxon>
        <taxon>eudicotyledons</taxon>
        <taxon>Gunneridae</taxon>
        <taxon>Pentapetalae</taxon>
        <taxon>rosids</taxon>
        <taxon>fabids</taxon>
        <taxon>Fabales</taxon>
        <taxon>Fabaceae</taxon>
        <taxon>Papilionoideae</taxon>
        <taxon>50 kb inversion clade</taxon>
        <taxon>NPAAA clade</taxon>
        <taxon>indigoferoid/millettioid clade</taxon>
        <taxon>Phaseoleae</taxon>
        <taxon>Flemingia</taxon>
    </lineage>
</organism>
<dbReference type="SUPFAM" id="SSF56655">
    <property type="entry name" value="Carbohydrate phosphatase"/>
    <property type="match status" value="1"/>
</dbReference>
<comment type="caution">
    <text evidence="7">The sequence shown here is derived from an EMBL/GenBank/DDBJ whole genome shotgun (WGS) entry which is preliminary data.</text>
</comment>
<dbReference type="AlphaFoldDB" id="A0ABD1N1M2"/>
<evidence type="ECO:0000313" key="7">
    <source>
        <dbReference type="EMBL" id="KAL2341964.1"/>
    </source>
</evidence>
<comment type="cofactor">
    <cofactor evidence="1 6">
        <name>Mg(2+)</name>
        <dbReference type="ChEBI" id="CHEBI:18420"/>
    </cofactor>
</comment>
<dbReference type="GO" id="GO:0046872">
    <property type="term" value="F:metal ion binding"/>
    <property type="evidence" value="ECO:0007669"/>
    <property type="project" value="UniProtKB-KW"/>
</dbReference>
<keyword evidence="8" id="KW-1185">Reference proteome</keyword>
<dbReference type="PANTHER" id="PTHR43200">
    <property type="entry name" value="PHOSPHATASE"/>
    <property type="match status" value="1"/>
</dbReference>
<feature type="binding site" evidence="6">
    <location>
        <position position="167"/>
    </location>
    <ligand>
        <name>Mg(2+)</name>
        <dbReference type="ChEBI" id="CHEBI:18420"/>
        <label>1</label>
        <note>catalytic</note>
    </ligand>
</feature>
<dbReference type="Pfam" id="PF00459">
    <property type="entry name" value="Inositol_P"/>
    <property type="match status" value="1"/>
</dbReference>
<dbReference type="PROSITE" id="PS00629">
    <property type="entry name" value="IMP_1"/>
    <property type="match status" value="1"/>
</dbReference>
<dbReference type="Gene3D" id="3.30.540.10">
    <property type="entry name" value="Fructose-1,6-Bisphosphatase, subunit A, domain 1"/>
    <property type="match status" value="1"/>
</dbReference>
<keyword evidence="4" id="KW-0378">Hydrolase</keyword>
<evidence type="ECO:0000256" key="3">
    <source>
        <dbReference type="ARBA" id="ARBA00022723"/>
    </source>
</evidence>
<dbReference type="InterPro" id="IPR000760">
    <property type="entry name" value="Inositol_monophosphatase-like"/>
</dbReference>
<sequence length="402" mass="43582">MAMDMFTVRCFYGGSSHRVRRFNVRVRATLPFPRQNAKHFKELEAAVDVVHRACHLCLNVKSSLLLTHGKVLEKNDHTPVTVADFGVQALISLELSRRFPSIPLVAEEDSAFLQSSNIADTVLNAVTATASSTGKPLTQGDVLGAIDRGGKDASVFGPKPATYWVLDPIDGTRGFLKASNALYVVGLALVVEGEIVIGVMGCPNWEEDLSEISSAESEEGCDSIRGSGTVMIAHKGCGTWMKNLNSQLRSPGVWTRCFVDGSDIIHKARFCIPDSQTWESLPLSTLFNATNNADNVGSNQILLLRKCCGSLCKYLMVASGRASIFILRAKEKTIVKAWDHVVGMICINEAGGKVTDWKGSEIDLAADHVGRRFIFPSGGVLVSNGNLHNQILQIIHQTSGDI</sequence>
<dbReference type="PANTHER" id="PTHR43200:SF4">
    <property type="entry name" value="PAP-SPECIFIC PHOSPHATASE, MITOCHONDRIAL-RELATED"/>
    <property type="match status" value="1"/>
</dbReference>
<keyword evidence="3 6" id="KW-0479">Metal-binding</keyword>
<feature type="binding site" evidence="6">
    <location>
        <position position="339"/>
    </location>
    <ligand>
        <name>Mg(2+)</name>
        <dbReference type="ChEBI" id="CHEBI:18420"/>
        <label>1</label>
        <note>catalytic</note>
    </ligand>
</feature>
<evidence type="ECO:0000256" key="4">
    <source>
        <dbReference type="ARBA" id="ARBA00022801"/>
    </source>
</evidence>
<dbReference type="CDD" id="cd01517">
    <property type="entry name" value="PAP_phosphatase"/>
    <property type="match status" value="1"/>
</dbReference>
<feature type="binding site" evidence="6">
    <location>
        <position position="169"/>
    </location>
    <ligand>
        <name>Mg(2+)</name>
        <dbReference type="ChEBI" id="CHEBI:18420"/>
        <label>1</label>
        <note>catalytic</note>
    </ligand>
</feature>
<evidence type="ECO:0000256" key="6">
    <source>
        <dbReference type="PIRSR" id="PIRSR600760-2"/>
    </source>
</evidence>
<dbReference type="InterPro" id="IPR020583">
    <property type="entry name" value="Inositol_monoP_metal-BS"/>
</dbReference>
<dbReference type="Gene3D" id="3.40.190.80">
    <property type="match status" value="1"/>
</dbReference>
<feature type="binding site" evidence="6">
    <location>
        <position position="170"/>
    </location>
    <ligand>
        <name>Mg(2+)</name>
        <dbReference type="ChEBI" id="CHEBI:18420"/>
        <label>1</label>
        <note>catalytic</note>
    </ligand>
</feature>
<evidence type="ECO:0000313" key="8">
    <source>
        <dbReference type="Proteomes" id="UP001603857"/>
    </source>
</evidence>
<comment type="similarity">
    <text evidence="2">Belongs to the inositol monophosphatase superfamily.</text>
</comment>
<keyword evidence="5 6" id="KW-0460">Magnesium</keyword>
<dbReference type="FunFam" id="3.30.540.10:FF:000022">
    <property type="entry name" value="Putative PAP-specific phosphatase, mitochondrial"/>
    <property type="match status" value="1"/>
</dbReference>
<accession>A0ABD1N1M2</accession>
<reference evidence="7 8" key="1">
    <citation type="submission" date="2024-08" db="EMBL/GenBank/DDBJ databases">
        <title>Insights into the chromosomal genome structure of Flemingia macrophylla.</title>
        <authorList>
            <person name="Ding Y."/>
            <person name="Zhao Y."/>
            <person name="Bi W."/>
            <person name="Wu M."/>
            <person name="Zhao G."/>
            <person name="Gong Y."/>
            <person name="Li W."/>
            <person name="Zhang P."/>
        </authorList>
    </citation>
    <scope>NUCLEOTIDE SEQUENCE [LARGE SCALE GENOMIC DNA]</scope>
    <source>
        <strain evidence="7">DYQJB</strain>
        <tissue evidence="7">Leaf</tissue>
    </source>
</reference>
<protein>
    <recommendedName>
        <fullName evidence="9">PAP-specific phosphatase, mitochondrial</fullName>
    </recommendedName>
</protein>
<feature type="binding site" evidence="6">
    <location>
        <position position="107"/>
    </location>
    <ligand>
        <name>Mg(2+)</name>
        <dbReference type="ChEBI" id="CHEBI:18420"/>
        <label>1</label>
        <note>catalytic</note>
    </ligand>
</feature>
<evidence type="ECO:0000256" key="2">
    <source>
        <dbReference type="ARBA" id="ARBA00009759"/>
    </source>
</evidence>
<name>A0ABD1N1M2_9FABA</name>
<gene>
    <name evidence="7" type="ORF">Fmac_009904</name>
</gene>
<dbReference type="InterPro" id="IPR051090">
    <property type="entry name" value="Inositol_monoP_superfamily"/>
</dbReference>
<dbReference type="Proteomes" id="UP001603857">
    <property type="component" value="Unassembled WGS sequence"/>
</dbReference>